<feature type="compositionally biased region" description="Low complexity" evidence="1">
    <location>
        <begin position="217"/>
        <end position="231"/>
    </location>
</feature>
<organism evidence="2 3">
    <name type="scientific">Trapa natans</name>
    <name type="common">Water chestnut</name>
    <dbReference type="NCBI Taxonomy" id="22666"/>
    <lineage>
        <taxon>Eukaryota</taxon>
        <taxon>Viridiplantae</taxon>
        <taxon>Streptophyta</taxon>
        <taxon>Embryophyta</taxon>
        <taxon>Tracheophyta</taxon>
        <taxon>Spermatophyta</taxon>
        <taxon>Magnoliopsida</taxon>
        <taxon>eudicotyledons</taxon>
        <taxon>Gunneridae</taxon>
        <taxon>Pentapetalae</taxon>
        <taxon>rosids</taxon>
        <taxon>malvids</taxon>
        <taxon>Myrtales</taxon>
        <taxon>Lythraceae</taxon>
        <taxon>Trapa</taxon>
    </lineage>
</organism>
<dbReference type="PANTHER" id="PTHR35486:SF1">
    <property type="entry name" value="OS02G0689500 PROTEIN"/>
    <property type="match status" value="1"/>
</dbReference>
<keyword evidence="3" id="KW-1185">Reference proteome</keyword>
<feature type="region of interest" description="Disordered" evidence="1">
    <location>
        <begin position="115"/>
        <end position="231"/>
    </location>
</feature>
<protein>
    <submittedName>
        <fullName evidence="2">Uncharacterized protein</fullName>
    </submittedName>
</protein>
<dbReference type="AlphaFoldDB" id="A0AAN7LJE9"/>
<evidence type="ECO:0000256" key="1">
    <source>
        <dbReference type="SAM" id="MobiDB-lite"/>
    </source>
</evidence>
<comment type="caution">
    <text evidence="2">The sequence shown here is derived from an EMBL/GenBank/DDBJ whole genome shotgun (WGS) entry which is preliminary data.</text>
</comment>
<sequence>MRCKKHLADLSSSVGVCATCLRECLFVLIAAQAQAQQHLPPPQLPPDPPHLAFPRSVSPYVARRKSDGSRDCRFYSTPQVGPGAASGYLPPSRKKKGRRGLSVLLHLFRSRPEKFDSDPDHGITSSPHHRSCKTFSSSSPSSYSWLSFVPGRRRGPSRLSSMADSTSMSASDNKKGSCVSDRGLSPVLRADSNADVEDRSQTESACSSGSPQAWRKTPAAGVTPASAAAAGRQTRPLYGRNMSGLAFCLSPLVRASPGQRWKQQKGSGLHREMGTSSETMASPWPHIAVAASACANRSRKLADFGRRMKNSR</sequence>
<feature type="compositionally biased region" description="Low complexity" evidence="1">
    <location>
        <begin position="133"/>
        <end position="147"/>
    </location>
</feature>
<evidence type="ECO:0000313" key="3">
    <source>
        <dbReference type="Proteomes" id="UP001346149"/>
    </source>
</evidence>
<evidence type="ECO:0000313" key="2">
    <source>
        <dbReference type="EMBL" id="KAK4787887.1"/>
    </source>
</evidence>
<dbReference type="EMBL" id="JAXQNO010000012">
    <property type="protein sequence ID" value="KAK4787887.1"/>
    <property type="molecule type" value="Genomic_DNA"/>
</dbReference>
<dbReference type="Proteomes" id="UP001346149">
    <property type="component" value="Unassembled WGS sequence"/>
</dbReference>
<reference evidence="2 3" key="1">
    <citation type="journal article" date="2023" name="Hortic Res">
        <title>Pangenome of water caltrop reveals structural variations and asymmetric subgenome divergence after allopolyploidization.</title>
        <authorList>
            <person name="Zhang X."/>
            <person name="Chen Y."/>
            <person name="Wang L."/>
            <person name="Yuan Y."/>
            <person name="Fang M."/>
            <person name="Shi L."/>
            <person name="Lu R."/>
            <person name="Comes H.P."/>
            <person name="Ma Y."/>
            <person name="Chen Y."/>
            <person name="Huang G."/>
            <person name="Zhou Y."/>
            <person name="Zheng Z."/>
            <person name="Qiu Y."/>
        </authorList>
    </citation>
    <scope>NUCLEOTIDE SEQUENCE [LARGE SCALE GENOMIC DNA]</scope>
    <source>
        <strain evidence="2">F231</strain>
    </source>
</reference>
<accession>A0AAN7LJE9</accession>
<proteinExistence type="predicted"/>
<name>A0AAN7LJE9_TRANT</name>
<feature type="compositionally biased region" description="Polar residues" evidence="1">
    <location>
        <begin position="202"/>
        <end position="211"/>
    </location>
</feature>
<feature type="region of interest" description="Disordered" evidence="1">
    <location>
        <begin position="258"/>
        <end position="279"/>
    </location>
</feature>
<gene>
    <name evidence="2" type="ORF">SAY86_011720</name>
</gene>
<feature type="compositionally biased region" description="Low complexity" evidence="1">
    <location>
        <begin position="157"/>
        <end position="171"/>
    </location>
</feature>
<dbReference type="PANTHER" id="PTHR35486">
    <property type="entry name" value="EXPRESSED PROTEIN"/>
    <property type="match status" value="1"/>
</dbReference>